<dbReference type="EMBL" id="CP001016">
    <property type="protein sequence ID" value="ACB94398.1"/>
    <property type="molecule type" value="Genomic_DNA"/>
</dbReference>
<comment type="function">
    <text evidence="2">Adenine glycosylase active on G-A mispairs. MutY also corrects error-prone DNA synthesis past GO lesions which are due to the oxidatively damaged form of guanine: 7,8-dihydro-8-oxoguanine (8-oxo-dGTP).</text>
</comment>
<dbReference type="CDD" id="cd03431">
    <property type="entry name" value="NUDIX_DNA_Glycosylase_C-MutY"/>
    <property type="match status" value="1"/>
</dbReference>
<dbReference type="InterPro" id="IPR004036">
    <property type="entry name" value="Endonuclease-III-like_CS2"/>
</dbReference>
<evidence type="ECO:0000256" key="2">
    <source>
        <dbReference type="ARBA" id="ARBA00002933"/>
    </source>
</evidence>
<dbReference type="GO" id="GO:0034039">
    <property type="term" value="F:8-oxo-7,8-dihydroguanine DNA N-glycosylase activity"/>
    <property type="evidence" value="ECO:0007669"/>
    <property type="project" value="TreeGrafter"/>
</dbReference>
<keyword evidence="6" id="KW-0004">4Fe-4S</keyword>
<evidence type="ECO:0000256" key="13">
    <source>
        <dbReference type="ARBA" id="ARBA00023295"/>
    </source>
</evidence>
<dbReference type="Gene3D" id="3.90.79.10">
    <property type="entry name" value="Nucleoside Triphosphate Pyrophosphohydrolase"/>
    <property type="match status" value="1"/>
</dbReference>
<evidence type="ECO:0000256" key="15">
    <source>
        <dbReference type="SAM" id="MobiDB-lite"/>
    </source>
</evidence>
<evidence type="ECO:0000256" key="10">
    <source>
        <dbReference type="ARBA" id="ARBA00023004"/>
    </source>
</evidence>
<keyword evidence="8 14" id="KW-0227">DNA damage</keyword>
<dbReference type="InterPro" id="IPR023170">
    <property type="entry name" value="HhH_base_excis_C"/>
</dbReference>
<evidence type="ECO:0000256" key="3">
    <source>
        <dbReference type="ARBA" id="ARBA00008343"/>
    </source>
</evidence>
<dbReference type="SUPFAM" id="SSF55811">
    <property type="entry name" value="Nudix"/>
    <property type="match status" value="1"/>
</dbReference>
<dbReference type="STRING" id="395963.Bind_0748"/>
<accession>B2IGY4</accession>
<dbReference type="PROSITE" id="PS01155">
    <property type="entry name" value="ENDONUCLEASE_III_2"/>
    <property type="match status" value="1"/>
</dbReference>
<evidence type="ECO:0000313" key="18">
    <source>
        <dbReference type="Proteomes" id="UP000001695"/>
    </source>
</evidence>
<evidence type="ECO:0000313" key="17">
    <source>
        <dbReference type="EMBL" id="ACB94398.1"/>
    </source>
</evidence>
<keyword evidence="12" id="KW-0234">DNA repair</keyword>
<evidence type="ECO:0000256" key="7">
    <source>
        <dbReference type="ARBA" id="ARBA00022723"/>
    </source>
</evidence>
<comment type="similarity">
    <text evidence="3 14">Belongs to the Nth/MutY family.</text>
</comment>
<dbReference type="GO" id="GO:0046872">
    <property type="term" value="F:metal ion binding"/>
    <property type="evidence" value="ECO:0007669"/>
    <property type="project" value="UniProtKB-UniRule"/>
</dbReference>
<dbReference type="Pfam" id="PF00730">
    <property type="entry name" value="HhH-GPD"/>
    <property type="match status" value="1"/>
</dbReference>
<reference evidence="17 18" key="2">
    <citation type="journal article" date="2010" name="J. Bacteriol.">
        <title>Complete genome sequence of Beijerinckia indica subsp. indica.</title>
        <authorList>
            <person name="Tamas I."/>
            <person name="Dedysh S.N."/>
            <person name="Liesack W."/>
            <person name="Stott M.B."/>
            <person name="Alam M."/>
            <person name="Murrell J.C."/>
            <person name="Dunfield P.F."/>
        </authorList>
    </citation>
    <scope>NUCLEOTIDE SEQUENCE [LARGE SCALE GENOMIC DNA]</scope>
    <source>
        <strain evidence="18">ATCC 9039 / DSM 1715 / NCIMB 8712</strain>
    </source>
</reference>
<evidence type="ECO:0000256" key="5">
    <source>
        <dbReference type="ARBA" id="ARBA00022023"/>
    </source>
</evidence>
<dbReference type="NCBIfam" id="TIGR01084">
    <property type="entry name" value="mutY"/>
    <property type="match status" value="1"/>
</dbReference>
<dbReference type="InterPro" id="IPR015797">
    <property type="entry name" value="NUDIX_hydrolase-like_dom_sf"/>
</dbReference>
<dbReference type="GO" id="GO:0006284">
    <property type="term" value="P:base-excision repair"/>
    <property type="evidence" value="ECO:0007669"/>
    <property type="project" value="UniProtKB-UniRule"/>
</dbReference>
<dbReference type="InterPro" id="IPR044298">
    <property type="entry name" value="MIG/MutY"/>
</dbReference>
<dbReference type="GO" id="GO:0035485">
    <property type="term" value="F:adenine/guanine mispair binding"/>
    <property type="evidence" value="ECO:0007669"/>
    <property type="project" value="TreeGrafter"/>
</dbReference>
<reference evidence="18" key="1">
    <citation type="submission" date="2008-03" db="EMBL/GenBank/DDBJ databases">
        <title>Complete sequence of chromosome of Beijerinckia indica subsp. indica ATCC 9039.</title>
        <authorList>
            <consortium name="US DOE Joint Genome Institute"/>
            <person name="Copeland A."/>
            <person name="Lucas S."/>
            <person name="Lapidus A."/>
            <person name="Glavina del Rio T."/>
            <person name="Dalin E."/>
            <person name="Tice H."/>
            <person name="Bruce D."/>
            <person name="Goodwin L."/>
            <person name="Pitluck S."/>
            <person name="LaButti K."/>
            <person name="Schmutz J."/>
            <person name="Larimer F."/>
            <person name="Land M."/>
            <person name="Hauser L."/>
            <person name="Kyrpides N."/>
            <person name="Mikhailova N."/>
            <person name="Dunfield P.F."/>
            <person name="Dedysh S.N."/>
            <person name="Liesack W."/>
            <person name="Saw J.H."/>
            <person name="Alam M."/>
            <person name="Chen Y."/>
            <person name="Murrell J.C."/>
            <person name="Richardson P."/>
        </authorList>
    </citation>
    <scope>NUCLEOTIDE SEQUENCE [LARGE SCALE GENOMIC DNA]</scope>
    <source>
        <strain evidence="18">ATCC 9039 / DSM 1715 / NCIMB 8712</strain>
    </source>
</reference>
<proteinExistence type="inferred from homology"/>
<evidence type="ECO:0000256" key="4">
    <source>
        <dbReference type="ARBA" id="ARBA00012045"/>
    </source>
</evidence>
<dbReference type="PANTHER" id="PTHR42944">
    <property type="entry name" value="ADENINE DNA GLYCOSYLASE"/>
    <property type="match status" value="1"/>
</dbReference>
<dbReference type="InterPro" id="IPR003265">
    <property type="entry name" value="HhH-GPD_domain"/>
</dbReference>
<comment type="catalytic activity">
    <reaction evidence="1 14">
        <text>Hydrolyzes free adenine bases from 7,8-dihydro-8-oxoguanine:adenine mismatched double-stranded DNA, leaving an apurinic site.</text>
        <dbReference type="EC" id="3.2.2.31"/>
    </reaction>
</comment>
<keyword evidence="9" id="KW-0378">Hydrolase</keyword>
<dbReference type="Pfam" id="PF00633">
    <property type="entry name" value="HHH"/>
    <property type="match status" value="1"/>
</dbReference>
<keyword evidence="7" id="KW-0479">Metal-binding</keyword>
<evidence type="ECO:0000256" key="8">
    <source>
        <dbReference type="ARBA" id="ARBA00022763"/>
    </source>
</evidence>
<dbReference type="FunFam" id="1.10.340.30:FF:000002">
    <property type="entry name" value="Adenine DNA glycosylase"/>
    <property type="match status" value="1"/>
</dbReference>
<dbReference type="PANTHER" id="PTHR42944:SF1">
    <property type="entry name" value="ADENINE DNA GLYCOSYLASE"/>
    <property type="match status" value="1"/>
</dbReference>
<dbReference type="SUPFAM" id="SSF48150">
    <property type="entry name" value="DNA-glycosylase"/>
    <property type="match status" value="1"/>
</dbReference>
<dbReference type="eggNOG" id="COG1194">
    <property type="taxonomic scope" value="Bacteria"/>
</dbReference>
<name>B2IGY4_BEII9</name>
<dbReference type="InterPro" id="IPR005760">
    <property type="entry name" value="A/G_AdeGlyc_MutY"/>
</dbReference>
<keyword evidence="18" id="KW-1185">Reference proteome</keyword>
<dbReference type="Proteomes" id="UP000001695">
    <property type="component" value="Chromosome"/>
</dbReference>
<keyword evidence="10 14" id="KW-0408">Iron</keyword>
<feature type="region of interest" description="Disordered" evidence="15">
    <location>
        <begin position="362"/>
        <end position="383"/>
    </location>
</feature>
<keyword evidence="11" id="KW-0411">Iron-sulfur</keyword>
<evidence type="ECO:0000256" key="12">
    <source>
        <dbReference type="ARBA" id="ARBA00023204"/>
    </source>
</evidence>
<protein>
    <recommendedName>
        <fullName evidence="5 14">Adenine DNA glycosylase</fullName>
        <ecNumber evidence="4 14">3.2.2.31</ecNumber>
    </recommendedName>
</protein>
<gene>
    <name evidence="17" type="ordered locus">Bind_0748</name>
</gene>
<dbReference type="RefSeq" id="WP_012383755.1">
    <property type="nucleotide sequence ID" value="NC_010581.1"/>
</dbReference>
<dbReference type="GO" id="GO:0032357">
    <property type="term" value="F:oxidized purine DNA binding"/>
    <property type="evidence" value="ECO:0007669"/>
    <property type="project" value="TreeGrafter"/>
</dbReference>
<dbReference type="Gene3D" id="1.10.1670.10">
    <property type="entry name" value="Helix-hairpin-Helix base-excision DNA repair enzymes (C-terminal)"/>
    <property type="match status" value="1"/>
</dbReference>
<evidence type="ECO:0000259" key="16">
    <source>
        <dbReference type="SMART" id="SM00478"/>
    </source>
</evidence>
<dbReference type="AlphaFoldDB" id="B2IGY4"/>
<dbReference type="InterPro" id="IPR029119">
    <property type="entry name" value="MutY_C"/>
</dbReference>
<evidence type="ECO:0000256" key="14">
    <source>
        <dbReference type="RuleBase" id="RU365096"/>
    </source>
</evidence>
<keyword evidence="13 14" id="KW-0326">Glycosidase</keyword>
<dbReference type="InterPro" id="IPR011257">
    <property type="entry name" value="DNA_glycosylase"/>
</dbReference>
<dbReference type="HOGENOM" id="CLU_012862_0_2_5"/>
<dbReference type="OrthoDB" id="9802365at2"/>
<organism evidence="17 18">
    <name type="scientific">Beijerinckia indica subsp. indica (strain ATCC 9039 / DSM 1715 / NCIMB 8712)</name>
    <dbReference type="NCBI Taxonomy" id="395963"/>
    <lineage>
        <taxon>Bacteria</taxon>
        <taxon>Pseudomonadati</taxon>
        <taxon>Pseudomonadota</taxon>
        <taxon>Alphaproteobacteria</taxon>
        <taxon>Hyphomicrobiales</taxon>
        <taxon>Beijerinckiaceae</taxon>
        <taxon>Beijerinckia</taxon>
    </lineage>
</organism>
<dbReference type="SMART" id="SM00478">
    <property type="entry name" value="ENDO3c"/>
    <property type="match status" value="1"/>
</dbReference>
<dbReference type="Pfam" id="PF14815">
    <property type="entry name" value="NUDIX_4"/>
    <property type="match status" value="1"/>
</dbReference>
<dbReference type="GO" id="GO:0051539">
    <property type="term" value="F:4 iron, 4 sulfur cluster binding"/>
    <property type="evidence" value="ECO:0007669"/>
    <property type="project" value="UniProtKB-UniRule"/>
</dbReference>
<dbReference type="InterPro" id="IPR000445">
    <property type="entry name" value="HhH_motif"/>
</dbReference>
<dbReference type="InterPro" id="IPR003651">
    <property type="entry name" value="Endonuclease3_FeS-loop_motif"/>
</dbReference>
<evidence type="ECO:0000256" key="11">
    <source>
        <dbReference type="ARBA" id="ARBA00023014"/>
    </source>
</evidence>
<dbReference type="CDD" id="cd00056">
    <property type="entry name" value="ENDO3c"/>
    <property type="match status" value="1"/>
</dbReference>
<dbReference type="SMART" id="SM00525">
    <property type="entry name" value="FES"/>
    <property type="match status" value="1"/>
</dbReference>
<evidence type="ECO:0000256" key="9">
    <source>
        <dbReference type="ARBA" id="ARBA00022801"/>
    </source>
</evidence>
<dbReference type="Gene3D" id="1.10.340.30">
    <property type="entry name" value="Hypothetical protein, domain 2"/>
    <property type="match status" value="1"/>
</dbReference>
<dbReference type="GO" id="GO:0000701">
    <property type="term" value="F:purine-specific mismatch base pair DNA N-glycosylase activity"/>
    <property type="evidence" value="ECO:0007669"/>
    <property type="project" value="UniProtKB-EC"/>
</dbReference>
<dbReference type="KEGG" id="bid:Bind_0748"/>
<comment type="cofactor">
    <cofactor evidence="14">
        <name>[4Fe-4S] cluster</name>
        <dbReference type="ChEBI" id="CHEBI:49883"/>
    </cofactor>
    <text evidence="14">Binds 1 [4Fe-4S] cluster.</text>
</comment>
<sequence>MEPPLTGYSLSEPSVSRALLAWYDAHRRDLPWRAKPGEQADPYAVWLSEIMLQQTTVTAVKPYYATFLGQWPRLEDLAAAPLDAVLRQWAGLGYYSRARNLHACAIMVMQRHGGVFPAEESLLRALPGIGAYTAAAIAAIAHGRRAVVVDGNVERVISRLFAIESPLPEAKAVIRAETDRLTPNERAGDFAQAMMDLGSMICTPRQPQCLLCPLAAFCVAKAEGRAGEFPIKAPKREKPIRHGVAFFLRRGDGAVLLTRRPARGLLGGMMEIPGGAWNETPDLEPLRLAPVAADWQRLEGEVTHVFTHFALRLSVYAAKAPSTLKVPDGCRFVAEEDLDAEALPSLMRKAVAAGRAFFADKQERAGERKKRWPNGEARNSRSN</sequence>
<evidence type="ECO:0000256" key="6">
    <source>
        <dbReference type="ARBA" id="ARBA00022485"/>
    </source>
</evidence>
<evidence type="ECO:0000256" key="1">
    <source>
        <dbReference type="ARBA" id="ARBA00000843"/>
    </source>
</evidence>
<feature type="domain" description="HhH-GPD" evidence="16">
    <location>
        <begin position="51"/>
        <end position="200"/>
    </location>
</feature>
<dbReference type="EC" id="3.2.2.31" evidence="4 14"/>
<dbReference type="GO" id="GO:0006298">
    <property type="term" value="P:mismatch repair"/>
    <property type="evidence" value="ECO:0007669"/>
    <property type="project" value="TreeGrafter"/>
</dbReference>